<keyword evidence="7 10" id="KW-1133">Transmembrane helix</keyword>
<evidence type="ECO:0000313" key="12">
    <source>
        <dbReference type="Proteomes" id="UP000708208"/>
    </source>
</evidence>
<evidence type="ECO:0000256" key="4">
    <source>
        <dbReference type="ARBA" id="ARBA00022679"/>
    </source>
</evidence>
<dbReference type="InterPro" id="IPR051993">
    <property type="entry name" value="Glycosyltransferase_8"/>
</dbReference>
<evidence type="ECO:0000256" key="10">
    <source>
        <dbReference type="SAM" id="Phobius"/>
    </source>
</evidence>
<evidence type="ECO:0000256" key="9">
    <source>
        <dbReference type="ARBA" id="ARBA00023180"/>
    </source>
</evidence>
<evidence type="ECO:0000256" key="6">
    <source>
        <dbReference type="ARBA" id="ARBA00022968"/>
    </source>
</evidence>
<dbReference type="EMBL" id="CAJVCH010094061">
    <property type="protein sequence ID" value="CAG7722961.1"/>
    <property type="molecule type" value="Genomic_DNA"/>
</dbReference>
<gene>
    <name evidence="11" type="ORF">AFUS01_LOCUS12070</name>
</gene>
<evidence type="ECO:0000313" key="11">
    <source>
        <dbReference type="EMBL" id="CAG7722961.1"/>
    </source>
</evidence>
<dbReference type="Proteomes" id="UP000708208">
    <property type="component" value="Unassembled WGS sequence"/>
</dbReference>
<comment type="caution">
    <text evidence="11">The sequence shown here is derived from an EMBL/GenBank/DDBJ whole genome shotgun (WGS) entry which is preliminary data.</text>
</comment>
<keyword evidence="12" id="KW-1185">Reference proteome</keyword>
<dbReference type="GO" id="GO:0016266">
    <property type="term" value="P:protein O-linked glycosylation via N-acetyl-galactosamine"/>
    <property type="evidence" value="ECO:0007669"/>
    <property type="project" value="TreeGrafter"/>
</dbReference>
<accession>A0A8J2JRN3</accession>
<sequence length="241" mass="27175">MFRICSKFNRIAIFSTLATLLSAFLVLRWYNIKLDLNQFPPTRYSPPQTNKRTAVILPILHGKPTITVAVVACESSLSDALAMMTSLVMFSREVDLDLKIFQNNISQIELLAHLVLLKAVHSKQNGKLTSQIHNVSFPDPFWYPLFKPCATQRIFLSHMLPDVDSLMYVDADVLFLSSAGELWKHFLLMNGTQMIAMAPDGLPPAKSTYSSSKVPYYAPRGLNSGVLLMNLTRMRQMDFSN</sequence>
<comment type="subcellular location">
    <subcellularLocation>
        <location evidence="1">Membrane</location>
        <topology evidence="1">Single-pass type II membrane protein</topology>
    </subcellularLocation>
</comment>
<organism evidence="11 12">
    <name type="scientific">Allacma fusca</name>
    <dbReference type="NCBI Taxonomy" id="39272"/>
    <lineage>
        <taxon>Eukaryota</taxon>
        <taxon>Metazoa</taxon>
        <taxon>Ecdysozoa</taxon>
        <taxon>Arthropoda</taxon>
        <taxon>Hexapoda</taxon>
        <taxon>Collembola</taxon>
        <taxon>Symphypleona</taxon>
        <taxon>Sminthuridae</taxon>
        <taxon>Allacma</taxon>
    </lineage>
</organism>
<keyword evidence="3" id="KW-0328">Glycosyltransferase</keyword>
<keyword evidence="6" id="KW-0735">Signal-anchor</keyword>
<keyword evidence="5 10" id="KW-0812">Transmembrane</keyword>
<feature type="non-terminal residue" evidence="11">
    <location>
        <position position="241"/>
    </location>
</feature>
<evidence type="ECO:0000256" key="5">
    <source>
        <dbReference type="ARBA" id="ARBA00022692"/>
    </source>
</evidence>
<reference evidence="11" key="1">
    <citation type="submission" date="2021-06" db="EMBL/GenBank/DDBJ databases">
        <authorList>
            <person name="Hodson N. C."/>
            <person name="Mongue J. A."/>
            <person name="Jaron S. K."/>
        </authorList>
    </citation>
    <scope>NUCLEOTIDE SEQUENCE</scope>
</reference>
<keyword evidence="4" id="KW-0808">Transferase</keyword>
<dbReference type="Pfam" id="PF01501">
    <property type="entry name" value="Glyco_transf_8"/>
    <property type="match status" value="1"/>
</dbReference>
<dbReference type="AlphaFoldDB" id="A0A8J2JRN3"/>
<dbReference type="OrthoDB" id="6238971at2759"/>
<name>A0A8J2JRN3_9HEXA</name>
<feature type="non-terminal residue" evidence="11">
    <location>
        <position position="1"/>
    </location>
</feature>
<dbReference type="InterPro" id="IPR002495">
    <property type="entry name" value="Glyco_trans_8"/>
</dbReference>
<evidence type="ECO:0000256" key="2">
    <source>
        <dbReference type="ARBA" id="ARBA00006351"/>
    </source>
</evidence>
<dbReference type="PANTHER" id="PTHR46012:SF2">
    <property type="entry name" value="IP22168P"/>
    <property type="match status" value="1"/>
</dbReference>
<evidence type="ECO:0000256" key="1">
    <source>
        <dbReference type="ARBA" id="ARBA00004606"/>
    </source>
</evidence>
<evidence type="ECO:0000256" key="8">
    <source>
        <dbReference type="ARBA" id="ARBA00023136"/>
    </source>
</evidence>
<protein>
    <submittedName>
        <fullName evidence="11">Uncharacterized protein</fullName>
    </submittedName>
</protein>
<dbReference type="GO" id="GO:0035252">
    <property type="term" value="F:UDP-xylosyltransferase activity"/>
    <property type="evidence" value="ECO:0007669"/>
    <property type="project" value="TreeGrafter"/>
</dbReference>
<feature type="transmembrane region" description="Helical" evidence="10">
    <location>
        <begin position="12"/>
        <end position="30"/>
    </location>
</feature>
<dbReference type="GO" id="GO:0016020">
    <property type="term" value="C:membrane"/>
    <property type="evidence" value="ECO:0007669"/>
    <property type="project" value="UniProtKB-SubCell"/>
</dbReference>
<comment type="similarity">
    <text evidence="2">Belongs to the glycosyltransferase 8 family.</text>
</comment>
<proteinExistence type="inferred from homology"/>
<dbReference type="PANTHER" id="PTHR46012">
    <property type="entry name" value="IP22168P"/>
    <property type="match status" value="1"/>
</dbReference>
<evidence type="ECO:0000256" key="7">
    <source>
        <dbReference type="ARBA" id="ARBA00022989"/>
    </source>
</evidence>
<evidence type="ECO:0000256" key="3">
    <source>
        <dbReference type="ARBA" id="ARBA00022676"/>
    </source>
</evidence>
<keyword evidence="8 10" id="KW-0472">Membrane</keyword>
<keyword evidence="9" id="KW-0325">Glycoprotein</keyword>